<dbReference type="Proteomes" id="UP000029736">
    <property type="component" value="Unassembled WGS sequence"/>
</dbReference>
<gene>
    <name evidence="1" type="ORF">IX84_28475</name>
</gene>
<organism evidence="1 2">
    <name type="scientific">Phaeodactylibacter xiamenensis</name>
    <dbReference type="NCBI Taxonomy" id="1524460"/>
    <lineage>
        <taxon>Bacteria</taxon>
        <taxon>Pseudomonadati</taxon>
        <taxon>Bacteroidota</taxon>
        <taxon>Saprospiria</taxon>
        <taxon>Saprospirales</taxon>
        <taxon>Haliscomenobacteraceae</taxon>
        <taxon>Phaeodactylibacter</taxon>
    </lineage>
</organism>
<proteinExistence type="predicted"/>
<protein>
    <submittedName>
        <fullName evidence="1">Uncharacterized protein</fullName>
    </submittedName>
</protein>
<accession>A0A098S0V2</accession>
<dbReference type="STRING" id="1524460.IX84_28475"/>
<name>A0A098S0V2_9BACT</name>
<comment type="caution">
    <text evidence="1">The sequence shown here is derived from an EMBL/GenBank/DDBJ whole genome shotgun (WGS) entry which is preliminary data.</text>
</comment>
<sequence length="77" mass="8478">MFTDRYSPSSFGNSALAEALYIHQFRLRSFSVNPAFASYAGQQHSIVTLPPLPGDFLSLTESGDKCQCLPDQSHLVI</sequence>
<dbReference type="AlphaFoldDB" id="A0A098S0V2"/>
<keyword evidence="2" id="KW-1185">Reference proteome</keyword>
<evidence type="ECO:0000313" key="1">
    <source>
        <dbReference type="EMBL" id="KGE85423.1"/>
    </source>
</evidence>
<evidence type="ECO:0000313" key="2">
    <source>
        <dbReference type="Proteomes" id="UP000029736"/>
    </source>
</evidence>
<reference evidence="1 2" key="1">
    <citation type="journal article" date="2014" name="Int. J. Syst. Evol. Microbiol.">
        <title>Phaeodactylibacter xiamenensis gen. nov., sp. nov., a member of the family Saprospiraceae isolated from the marine alga Phaeodactylum tricornutum.</title>
        <authorList>
            <person name="Chen Z.Jr."/>
            <person name="Lei X."/>
            <person name="Lai Q."/>
            <person name="Li Y."/>
            <person name="Zhang B."/>
            <person name="Zhang J."/>
            <person name="Zhang H."/>
            <person name="Yang L."/>
            <person name="Zheng W."/>
            <person name="Tian Y."/>
            <person name="Yu Z."/>
            <person name="Xu H.Jr."/>
            <person name="Zheng T."/>
        </authorList>
    </citation>
    <scope>NUCLEOTIDE SEQUENCE [LARGE SCALE GENOMIC DNA]</scope>
    <source>
        <strain evidence="1 2">KD52</strain>
    </source>
</reference>
<dbReference type="EMBL" id="JPOS01000090">
    <property type="protein sequence ID" value="KGE85423.1"/>
    <property type="molecule type" value="Genomic_DNA"/>
</dbReference>